<comment type="caution">
    <text evidence="1">The sequence shown here is derived from an EMBL/GenBank/DDBJ whole genome shotgun (WGS) entry which is preliminary data.</text>
</comment>
<dbReference type="InterPro" id="IPR029044">
    <property type="entry name" value="Nucleotide-diphossugar_trans"/>
</dbReference>
<evidence type="ECO:0000313" key="2">
    <source>
        <dbReference type="Proteomes" id="UP000823521"/>
    </source>
</evidence>
<evidence type="ECO:0000313" key="1">
    <source>
        <dbReference type="EMBL" id="MBO4208601.1"/>
    </source>
</evidence>
<organism evidence="1 2">
    <name type="scientific">Micromonospora echinofusca</name>
    <dbReference type="NCBI Taxonomy" id="47858"/>
    <lineage>
        <taxon>Bacteria</taxon>
        <taxon>Bacillati</taxon>
        <taxon>Actinomycetota</taxon>
        <taxon>Actinomycetes</taxon>
        <taxon>Micromonosporales</taxon>
        <taxon>Micromonosporaceae</taxon>
        <taxon>Micromonospora</taxon>
    </lineage>
</organism>
<dbReference type="Gene3D" id="3.90.550.10">
    <property type="entry name" value="Spore Coat Polysaccharide Biosynthesis Protein SpsA, Chain A"/>
    <property type="match status" value="1"/>
</dbReference>
<proteinExistence type="predicted"/>
<evidence type="ECO:0008006" key="3">
    <source>
        <dbReference type="Google" id="ProtNLM"/>
    </source>
</evidence>
<protein>
    <recommendedName>
        <fullName evidence="3">2-phospho-L-lactate guanylyltransferase</fullName>
    </recommendedName>
</protein>
<name>A0ABS3VVV5_MICEH</name>
<dbReference type="RefSeq" id="WP_208815588.1">
    <property type="nucleotide sequence ID" value="NZ_WVUH01000211.1"/>
</dbReference>
<dbReference type="Proteomes" id="UP000823521">
    <property type="component" value="Unassembled WGS sequence"/>
</dbReference>
<dbReference type="EMBL" id="WVUH01000211">
    <property type="protein sequence ID" value="MBO4208601.1"/>
    <property type="molecule type" value="Genomic_DNA"/>
</dbReference>
<reference evidence="1 2" key="1">
    <citation type="submission" date="2019-12" db="EMBL/GenBank/DDBJ databases">
        <title>Whole genome sequencing of endophytic Actinobacterium Micromonospora sp. MPMI6T.</title>
        <authorList>
            <person name="Evv R."/>
            <person name="Podile A.R."/>
        </authorList>
    </citation>
    <scope>NUCLEOTIDE SEQUENCE [LARGE SCALE GENOMIC DNA]</scope>
    <source>
        <strain evidence="1 2">MPMI6</strain>
    </source>
</reference>
<gene>
    <name evidence="1" type="ORF">GSF22_21685</name>
</gene>
<keyword evidence="2" id="KW-1185">Reference proteome</keyword>
<sequence length="197" mass="20517">MARRVVVVLLAPVRWAPPGTDPDRWRAALAEDMVDLVAALNEVEPAIAVTPADRPLAEAVRWPGTAVHEVSEPTVTAVLDQLTGYDQAAVLAPDAPDLPGLVVGKLLRPLTSRSVALAPADGGPGLLGVATRLPVPSWLPAVDLDGTDPATVRAAAPRPGEVTVTPSWRRLRGPADLAALDPALEGWETTRALLTGA</sequence>
<dbReference type="SUPFAM" id="SSF53448">
    <property type="entry name" value="Nucleotide-diphospho-sugar transferases"/>
    <property type="match status" value="1"/>
</dbReference>
<accession>A0ABS3VVV5</accession>